<dbReference type="Pfam" id="PF11159">
    <property type="entry name" value="DUF2939"/>
    <property type="match status" value="1"/>
</dbReference>
<keyword evidence="2" id="KW-1185">Reference proteome</keyword>
<sequence length="151" mass="16770">MTAVLAVMLLAFIVWPYVALWNLHLAVMHDDRAALAAMVDVDAVRDEIARRLNKERDTVIGELSDAFIEWLETGIRQYGKDALETQVTLGWVQDQLVAATAPGLGFLSALSYGFFDSPGGFVVRMERGDGTPVTLRLRLSGAHWRVTAVYY</sequence>
<dbReference type="InterPro" id="IPR021330">
    <property type="entry name" value="DUF2939"/>
</dbReference>
<accession>A0A6M0K1D3</accession>
<name>A0A6M0K1D3_9GAMM</name>
<comment type="caution">
    <text evidence="1">The sequence shown here is derived from an EMBL/GenBank/DDBJ whole genome shotgun (WGS) entry which is preliminary data.</text>
</comment>
<dbReference type="AlphaFoldDB" id="A0A6M0K1D3"/>
<dbReference type="EMBL" id="JAAIJQ010000033">
    <property type="protein sequence ID" value="NEV62703.1"/>
    <property type="molecule type" value="Genomic_DNA"/>
</dbReference>
<proteinExistence type="predicted"/>
<evidence type="ECO:0000313" key="1">
    <source>
        <dbReference type="EMBL" id="NEV62703.1"/>
    </source>
</evidence>
<evidence type="ECO:0000313" key="2">
    <source>
        <dbReference type="Proteomes" id="UP000483379"/>
    </source>
</evidence>
<dbReference type="Proteomes" id="UP000483379">
    <property type="component" value="Unassembled WGS sequence"/>
</dbReference>
<organism evidence="1 2">
    <name type="scientific">Thiorhodococcus minor</name>
    <dbReference type="NCBI Taxonomy" id="57489"/>
    <lineage>
        <taxon>Bacteria</taxon>
        <taxon>Pseudomonadati</taxon>
        <taxon>Pseudomonadota</taxon>
        <taxon>Gammaproteobacteria</taxon>
        <taxon>Chromatiales</taxon>
        <taxon>Chromatiaceae</taxon>
        <taxon>Thiorhodococcus</taxon>
    </lineage>
</organism>
<gene>
    <name evidence="1" type="ORF">G3446_12520</name>
</gene>
<reference evidence="1 2" key="1">
    <citation type="submission" date="2020-02" db="EMBL/GenBank/DDBJ databases">
        <title>Genome sequences of Thiorhodococcus mannitoliphagus and Thiorhodococcus minor, purple sulfur photosynthetic bacteria in the gammaproteobacterial family, Chromatiaceae.</title>
        <authorList>
            <person name="Aviles F.A."/>
            <person name="Meyer T.E."/>
            <person name="Kyndt J.A."/>
        </authorList>
    </citation>
    <scope>NUCLEOTIDE SEQUENCE [LARGE SCALE GENOMIC DNA]</scope>
    <source>
        <strain evidence="1 2">DSM 11518</strain>
    </source>
</reference>
<protein>
    <submittedName>
        <fullName evidence="1">DUF2939 domain-containing protein</fullName>
    </submittedName>
</protein>
<dbReference type="RefSeq" id="WP_164453169.1">
    <property type="nucleotide sequence ID" value="NZ_JAAIJQ010000033.1"/>
</dbReference>